<protein>
    <recommendedName>
        <fullName evidence="3">Cellulose synthase regulatory subunit</fullName>
    </recommendedName>
</protein>
<dbReference type="EMBL" id="JBHUEQ010000015">
    <property type="protein sequence ID" value="MFD1745519.1"/>
    <property type="molecule type" value="Genomic_DNA"/>
</dbReference>
<keyword evidence="2" id="KW-1185">Reference proteome</keyword>
<evidence type="ECO:0000313" key="1">
    <source>
        <dbReference type="EMBL" id="MFD1745519.1"/>
    </source>
</evidence>
<dbReference type="RefSeq" id="WP_377399330.1">
    <property type="nucleotide sequence ID" value="NZ_JBHUEQ010000015.1"/>
</dbReference>
<gene>
    <name evidence="1" type="ORF">ACFSE1_08620</name>
</gene>
<dbReference type="Proteomes" id="UP001597322">
    <property type="component" value="Unassembled WGS sequence"/>
</dbReference>
<reference evidence="2" key="1">
    <citation type="journal article" date="2019" name="Int. J. Syst. Evol. Microbiol.">
        <title>The Global Catalogue of Microorganisms (GCM) 10K type strain sequencing project: providing services to taxonomists for standard genome sequencing and annotation.</title>
        <authorList>
            <consortium name="The Broad Institute Genomics Platform"/>
            <consortium name="The Broad Institute Genome Sequencing Center for Infectious Disease"/>
            <person name="Wu L."/>
            <person name="Ma J."/>
        </authorList>
    </citation>
    <scope>NUCLEOTIDE SEQUENCE [LARGE SCALE GENOMIC DNA]</scope>
    <source>
        <strain evidence="2">CG52</strain>
    </source>
</reference>
<evidence type="ECO:0000313" key="2">
    <source>
        <dbReference type="Proteomes" id="UP001597322"/>
    </source>
</evidence>
<evidence type="ECO:0008006" key="3">
    <source>
        <dbReference type="Google" id="ProtNLM"/>
    </source>
</evidence>
<proteinExistence type="predicted"/>
<accession>A0ABW4M2K3</accession>
<name>A0ABW4M2K3_9HYPH</name>
<organism evidence="1 2">
    <name type="scientific">Rhizobium helianthi</name>
    <dbReference type="NCBI Taxonomy" id="1132695"/>
    <lineage>
        <taxon>Bacteria</taxon>
        <taxon>Pseudomonadati</taxon>
        <taxon>Pseudomonadota</taxon>
        <taxon>Alphaproteobacteria</taxon>
        <taxon>Hyphomicrobiales</taxon>
        <taxon>Rhizobiaceae</taxon>
        <taxon>Rhizobium/Agrobacterium group</taxon>
        <taxon>Rhizobium</taxon>
    </lineage>
</organism>
<comment type="caution">
    <text evidence="1">The sequence shown here is derived from an EMBL/GenBank/DDBJ whole genome shotgun (WGS) entry which is preliminary data.</text>
</comment>
<sequence length="533" mass="56551">MREVIRLLVLAVITFGITAAVVLSSNRILDAEPRQGTEEAALPEGRYPQRVSEGPNIARIAAPSPQEWRGLQGFPSQTAVDFRVPVNALNAQLQLDLESHLVEGGDGLLRLFINDTQRDAIVLPPGRRLHQLTYNIAAADLAAGHVRVRLEDNGTSNSGSICPTNATNLGAVVQLLPESGLALTLNEPPTDAQTAALLASQPMSIGTQPEPVPAVWASQWLSRQGLATTLVSGEGAEVSIRPAPATEALAMDEKLLVVSGTQGLEDLARLRGATLPDSYRQPWPLSVAALTSDLATHTFRGSTRWSIGYKLADLPEGRAMEALALKFRLGQLQGENLWTLRVLLNGNLIYAQNYPGNGGEMEVNVPVDPALQQAVNNLTVTLVDNTPNQSICRAGPEAVAQLLPSTVFTPAADPVDDLQSIVRELAAQDAVQVQQAGNLDAATLAEAEGLLELIMPLSLKPQFGGEAARMTVTVGNGQTLPQLIGEQVQAGRQVALVTKGAASSSGSLQVRRLADPAAMPPLDQHQAGLVFTW</sequence>